<keyword evidence="2" id="KW-1185">Reference proteome</keyword>
<protein>
    <recommendedName>
        <fullName evidence="3">HEAT repeat domain-containing protein</fullName>
    </recommendedName>
</protein>
<organism evidence="1 2">
    <name type="scientific">Mesorhizobium retamae</name>
    <dbReference type="NCBI Taxonomy" id="2912854"/>
    <lineage>
        <taxon>Bacteria</taxon>
        <taxon>Pseudomonadati</taxon>
        <taxon>Pseudomonadota</taxon>
        <taxon>Alphaproteobacteria</taxon>
        <taxon>Hyphomicrobiales</taxon>
        <taxon>Phyllobacteriaceae</taxon>
        <taxon>Mesorhizobium</taxon>
    </lineage>
</organism>
<evidence type="ECO:0000313" key="2">
    <source>
        <dbReference type="Proteomes" id="UP001201701"/>
    </source>
</evidence>
<reference evidence="1 2" key="1">
    <citation type="submission" date="2022-02" db="EMBL/GenBank/DDBJ databases">
        <title>Draft genome sequence of Mezorhizobium retamae strain IRAMC:0171 isolated from Retama raetam nodules.</title>
        <authorList>
            <person name="Bengaied R."/>
            <person name="Sbissi I."/>
            <person name="Huber K."/>
            <person name="Ghodbane F."/>
            <person name="Nouioui I."/>
            <person name="Tarhouni M."/>
            <person name="Gtari M."/>
        </authorList>
    </citation>
    <scope>NUCLEOTIDE SEQUENCE [LARGE SCALE GENOMIC DNA]</scope>
    <source>
        <strain evidence="1 2">IRAMC:0171</strain>
    </source>
</reference>
<dbReference type="EMBL" id="JAKREW010000082">
    <property type="protein sequence ID" value="MCG7509249.1"/>
    <property type="molecule type" value="Genomic_DNA"/>
</dbReference>
<sequence>MIPANDIQKMKDSYYKSEFSKRFYDFEKASPKIDIKDIIATSIRERDSNAFSMAMDLGFHFKFFEEESKANDTERNEICSMIGYTIEQYWHNEHENIVEVLQMMHSPAAVEPLRRAVFAKPPLLVETDDADGLSRKAIWGLGKLILPVRGGPVDAAARKAAFQELTKLANHPDTVVAARANEQLERFAASGLDLSA</sequence>
<dbReference type="Gene3D" id="1.25.10.10">
    <property type="entry name" value="Leucine-rich Repeat Variant"/>
    <property type="match status" value="1"/>
</dbReference>
<name>A0ABS9QRP7_9HYPH</name>
<evidence type="ECO:0000313" key="1">
    <source>
        <dbReference type="EMBL" id="MCG7509249.1"/>
    </source>
</evidence>
<accession>A0ABS9QRP7</accession>
<dbReference type="Proteomes" id="UP001201701">
    <property type="component" value="Unassembled WGS sequence"/>
</dbReference>
<proteinExistence type="predicted"/>
<gene>
    <name evidence="1" type="ORF">L4923_29875</name>
</gene>
<evidence type="ECO:0008006" key="3">
    <source>
        <dbReference type="Google" id="ProtNLM"/>
    </source>
</evidence>
<dbReference type="InterPro" id="IPR011989">
    <property type="entry name" value="ARM-like"/>
</dbReference>
<dbReference type="RefSeq" id="WP_239370744.1">
    <property type="nucleotide sequence ID" value="NZ_JAKREW010000082.1"/>
</dbReference>
<comment type="caution">
    <text evidence="1">The sequence shown here is derived from an EMBL/GenBank/DDBJ whole genome shotgun (WGS) entry which is preliminary data.</text>
</comment>